<name>A0A5C7A144_9GAMM</name>
<dbReference type="EMBL" id="VORZ01000004">
    <property type="protein sequence ID" value="TXD96156.1"/>
    <property type="molecule type" value="Genomic_DNA"/>
</dbReference>
<gene>
    <name evidence="1" type="ORF">ES754_10995</name>
</gene>
<comment type="caution">
    <text evidence="1">The sequence shown here is derived from an EMBL/GenBank/DDBJ whole genome shotgun (WGS) entry which is preliminary data.</text>
</comment>
<dbReference type="RefSeq" id="WP_147224254.1">
    <property type="nucleotide sequence ID" value="NZ_CAJGYY010000001.1"/>
</dbReference>
<dbReference type="Pfam" id="PF13279">
    <property type="entry name" value="4HBT_2"/>
    <property type="match status" value="1"/>
</dbReference>
<dbReference type="Proteomes" id="UP000321903">
    <property type="component" value="Unassembled WGS sequence"/>
</dbReference>
<dbReference type="Gene3D" id="3.10.129.10">
    <property type="entry name" value="Hotdog Thioesterase"/>
    <property type="match status" value="1"/>
</dbReference>
<protein>
    <submittedName>
        <fullName evidence="1">Thioesterase</fullName>
    </submittedName>
</protein>
<evidence type="ECO:0000313" key="1">
    <source>
        <dbReference type="EMBL" id="TXD96156.1"/>
    </source>
</evidence>
<dbReference type="SUPFAM" id="SSF54637">
    <property type="entry name" value="Thioesterase/thiol ester dehydrase-isomerase"/>
    <property type="match status" value="1"/>
</dbReference>
<sequence length="150" mass="17113">MSDQELIFDDEVFVFETVMRVRSTEIDGGQYLTLESLTTLLAEARARFLYSKGIQEINADHQGIMVNNLHLKVMSRVRAREELLFEVGVEQLSENGGEMAIKVTRMHDGSLVALARQHFVSYDYRLDKITTLTSMIQEVLSPPPFDILMT</sequence>
<dbReference type="OrthoDB" id="333038at2"/>
<dbReference type="InterPro" id="IPR029069">
    <property type="entry name" value="HotDog_dom_sf"/>
</dbReference>
<dbReference type="AlphaFoldDB" id="A0A5C7A144"/>
<proteinExistence type="predicted"/>
<accession>A0A5C7A144</accession>
<reference evidence="1 2" key="1">
    <citation type="submission" date="2019-08" db="EMBL/GenBank/DDBJ databases">
        <title>Genome sequence of Psychrobacter frigidicola ACAM304 (type strain).</title>
        <authorList>
            <person name="Bowman J.P."/>
        </authorList>
    </citation>
    <scope>NUCLEOTIDE SEQUENCE [LARGE SCALE GENOMIC DNA]</scope>
    <source>
        <strain evidence="1 2">ACAM 304</strain>
    </source>
</reference>
<organism evidence="1 2">
    <name type="scientific">Psychrobacter frigidicola</name>
    <dbReference type="NCBI Taxonomy" id="45611"/>
    <lineage>
        <taxon>Bacteria</taxon>
        <taxon>Pseudomonadati</taxon>
        <taxon>Pseudomonadota</taxon>
        <taxon>Gammaproteobacteria</taxon>
        <taxon>Moraxellales</taxon>
        <taxon>Moraxellaceae</taxon>
        <taxon>Psychrobacter</taxon>
    </lineage>
</organism>
<keyword evidence="2" id="KW-1185">Reference proteome</keyword>
<evidence type="ECO:0000313" key="2">
    <source>
        <dbReference type="Proteomes" id="UP000321903"/>
    </source>
</evidence>